<accession>A0A0M8ZQC1</accession>
<sequence>MEPLRKYIFRRYFKRAYRDNAETFIGLRGRAFPVLLKRATNLIFSLVSRNTILLQQPLINYTRSQYGDSLKTEQLWLP</sequence>
<dbReference type="Proteomes" id="UP000053105">
    <property type="component" value="Unassembled WGS sequence"/>
</dbReference>
<keyword evidence="2" id="KW-1185">Reference proteome</keyword>
<evidence type="ECO:0000313" key="2">
    <source>
        <dbReference type="Proteomes" id="UP000053105"/>
    </source>
</evidence>
<evidence type="ECO:0000313" key="1">
    <source>
        <dbReference type="EMBL" id="KOX67483.1"/>
    </source>
</evidence>
<reference evidence="1 2" key="1">
    <citation type="submission" date="2015-07" db="EMBL/GenBank/DDBJ databases">
        <title>The genome of Melipona quadrifasciata.</title>
        <authorList>
            <person name="Pan H."/>
            <person name="Kapheim K."/>
        </authorList>
    </citation>
    <scope>NUCLEOTIDE SEQUENCE [LARGE SCALE GENOMIC DNA]</scope>
    <source>
        <strain evidence="1">0111107301</strain>
        <tissue evidence="1">Whole body</tissue>
    </source>
</reference>
<organism evidence="1 2">
    <name type="scientific">Melipona quadrifasciata</name>
    <dbReference type="NCBI Taxonomy" id="166423"/>
    <lineage>
        <taxon>Eukaryota</taxon>
        <taxon>Metazoa</taxon>
        <taxon>Ecdysozoa</taxon>
        <taxon>Arthropoda</taxon>
        <taxon>Hexapoda</taxon>
        <taxon>Insecta</taxon>
        <taxon>Pterygota</taxon>
        <taxon>Neoptera</taxon>
        <taxon>Endopterygota</taxon>
        <taxon>Hymenoptera</taxon>
        <taxon>Apocrita</taxon>
        <taxon>Aculeata</taxon>
        <taxon>Apoidea</taxon>
        <taxon>Anthophila</taxon>
        <taxon>Apidae</taxon>
        <taxon>Melipona</taxon>
    </lineage>
</organism>
<dbReference type="EMBL" id="KQ436043">
    <property type="protein sequence ID" value="KOX67483.1"/>
    <property type="molecule type" value="Genomic_DNA"/>
</dbReference>
<proteinExistence type="predicted"/>
<gene>
    <name evidence="1" type="ORF">WN51_07983</name>
</gene>
<protein>
    <submittedName>
        <fullName evidence="1">Uncharacterized protein</fullName>
    </submittedName>
</protein>
<dbReference type="AlphaFoldDB" id="A0A0M8ZQC1"/>
<name>A0A0M8ZQC1_9HYME</name>